<name>W7XGC1_TETTS</name>
<dbReference type="AlphaFoldDB" id="W7XGC1"/>
<dbReference type="KEGG" id="tet:TTHERM_000310399"/>
<dbReference type="InParanoid" id="W7XGC1"/>
<organism evidence="1 2">
    <name type="scientific">Tetrahymena thermophila (strain SB210)</name>
    <dbReference type="NCBI Taxonomy" id="312017"/>
    <lineage>
        <taxon>Eukaryota</taxon>
        <taxon>Sar</taxon>
        <taxon>Alveolata</taxon>
        <taxon>Ciliophora</taxon>
        <taxon>Intramacronucleata</taxon>
        <taxon>Oligohymenophorea</taxon>
        <taxon>Hymenostomatida</taxon>
        <taxon>Tetrahymenina</taxon>
        <taxon>Tetrahymenidae</taxon>
        <taxon>Tetrahymena</taxon>
    </lineage>
</organism>
<gene>
    <name evidence="1" type="ORF">TTHERM_000310399</name>
</gene>
<evidence type="ECO:0000313" key="2">
    <source>
        <dbReference type="Proteomes" id="UP000009168"/>
    </source>
</evidence>
<keyword evidence="2" id="KW-1185">Reference proteome</keyword>
<reference evidence="2" key="1">
    <citation type="journal article" date="2006" name="PLoS Biol.">
        <title>Macronuclear genome sequence of the ciliate Tetrahymena thermophila, a model eukaryote.</title>
        <authorList>
            <person name="Eisen J.A."/>
            <person name="Coyne R.S."/>
            <person name="Wu M."/>
            <person name="Wu D."/>
            <person name="Thiagarajan M."/>
            <person name="Wortman J.R."/>
            <person name="Badger J.H."/>
            <person name="Ren Q."/>
            <person name="Amedeo P."/>
            <person name="Jones K.M."/>
            <person name="Tallon L.J."/>
            <person name="Delcher A.L."/>
            <person name="Salzberg S.L."/>
            <person name="Silva J.C."/>
            <person name="Haas B.J."/>
            <person name="Majoros W.H."/>
            <person name="Farzad M."/>
            <person name="Carlton J.M."/>
            <person name="Smith R.K. Jr."/>
            <person name="Garg J."/>
            <person name="Pearlman R.E."/>
            <person name="Karrer K.M."/>
            <person name="Sun L."/>
            <person name="Manning G."/>
            <person name="Elde N.C."/>
            <person name="Turkewitz A.P."/>
            <person name="Asai D.J."/>
            <person name="Wilkes D.E."/>
            <person name="Wang Y."/>
            <person name="Cai H."/>
            <person name="Collins K."/>
            <person name="Stewart B.A."/>
            <person name="Lee S.R."/>
            <person name="Wilamowska K."/>
            <person name="Weinberg Z."/>
            <person name="Ruzzo W.L."/>
            <person name="Wloga D."/>
            <person name="Gaertig J."/>
            <person name="Frankel J."/>
            <person name="Tsao C.-C."/>
            <person name="Gorovsky M.A."/>
            <person name="Keeling P.J."/>
            <person name="Waller R.F."/>
            <person name="Patron N.J."/>
            <person name="Cherry J.M."/>
            <person name="Stover N.A."/>
            <person name="Krieger C.J."/>
            <person name="del Toro C."/>
            <person name="Ryder H.F."/>
            <person name="Williamson S.C."/>
            <person name="Barbeau R.A."/>
            <person name="Hamilton E.P."/>
            <person name="Orias E."/>
        </authorList>
    </citation>
    <scope>NUCLEOTIDE SEQUENCE [LARGE SCALE GENOMIC DNA]</scope>
    <source>
        <strain evidence="2">SB210</strain>
    </source>
</reference>
<dbReference type="Proteomes" id="UP000009168">
    <property type="component" value="Unassembled WGS sequence"/>
</dbReference>
<evidence type="ECO:0000313" key="1">
    <source>
        <dbReference type="EMBL" id="EWS73156.1"/>
    </source>
</evidence>
<accession>W7XGC1</accession>
<dbReference type="RefSeq" id="XP_012654343.1">
    <property type="nucleotide sequence ID" value="XM_012798889.1"/>
</dbReference>
<protein>
    <submittedName>
        <fullName evidence="1">Uncharacterized protein</fullName>
    </submittedName>
</protein>
<proteinExistence type="predicted"/>
<dbReference type="EMBL" id="GG662608">
    <property type="protein sequence ID" value="EWS73156.1"/>
    <property type="molecule type" value="Genomic_DNA"/>
</dbReference>
<sequence length="270" mass="31840">MVTLMISLEISQKIDPNLLYFYLIQVNLVIIKLNNKIQGQQAFSHLILKIRTNQIKVNMILLEIILVITTAKKLILQILPFKLESTFYMLSSMKESRLILIYFKKECNQDNSIKIVQYILKSLRSICWSQNKVVNLKPSIKVLVKTVKFIKKFATYCKLTVLILEQIEMGFMCNLSKIQYQAKMVIWELFIKASNSKVIVMTIHLKILLGGNQSLFKQYKIQWNNQRAIFNLFIMNLKQLRVSTLLKKIQVSFQNLMLIYKKQIWLQIRI</sequence>
<dbReference type="GeneID" id="24438344"/>